<feature type="region of interest" description="Disordered" evidence="1">
    <location>
        <begin position="586"/>
        <end position="610"/>
    </location>
</feature>
<evidence type="ECO:0000256" key="1">
    <source>
        <dbReference type="SAM" id="MobiDB-lite"/>
    </source>
</evidence>
<evidence type="ECO:0000313" key="2">
    <source>
        <dbReference type="EMBL" id="CAB3401667.1"/>
    </source>
</evidence>
<protein>
    <submittedName>
        <fullName evidence="2">Uncharacterized protein</fullName>
    </submittedName>
</protein>
<gene>
    <name evidence="2" type="ORF">CBOVIS_LOCUS4384</name>
</gene>
<organism evidence="2 3">
    <name type="scientific">Caenorhabditis bovis</name>
    <dbReference type="NCBI Taxonomy" id="2654633"/>
    <lineage>
        <taxon>Eukaryota</taxon>
        <taxon>Metazoa</taxon>
        <taxon>Ecdysozoa</taxon>
        <taxon>Nematoda</taxon>
        <taxon>Chromadorea</taxon>
        <taxon>Rhabditida</taxon>
        <taxon>Rhabditina</taxon>
        <taxon>Rhabditomorpha</taxon>
        <taxon>Rhabditoidea</taxon>
        <taxon>Rhabditidae</taxon>
        <taxon>Peloderinae</taxon>
        <taxon>Caenorhabditis</taxon>
    </lineage>
</organism>
<dbReference type="Proteomes" id="UP000494206">
    <property type="component" value="Unassembled WGS sequence"/>
</dbReference>
<proteinExistence type="predicted"/>
<dbReference type="SUPFAM" id="SSF52833">
    <property type="entry name" value="Thioredoxin-like"/>
    <property type="match status" value="1"/>
</dbReference>
<keyword evidence="3" id="KW-1185">Reference proteome</keyword>
<dbReference type="OrthoDB" id="5856593at2759"/>
<dbReference type="PANTHER" id="PTHR22699:SF1">
    <property type="entry name" value="THIOREDOXIN DOMAIN-CONTAINING PROTEIN 16"/>
    <property type="match status" value="1"/>
</dbReference>
<dbReference type="InterPro" id="IPR036249">
    <property type="entry name" value="Thioredoxin-like_sf"/>
</dbReference>
<sequence>MMGIKTEEPSGPSAPAAIPDGDNGWDYDEGAAPGLLPEPHFIQSTYIYRCPNELERNFANRVVNVLRTIRENLAKHARLTIENENIECSRPTDHYRCAEYPTTGAYNYLIIEDDKSGASVYTFERKYNEKNDETIEMALLDAYSRHAPRSLIPFATEAAEKHVGYIRALSVDELATLGKTPKQKLRLEKFGPNELRLIDTALLEVRTGEKLGVGVSPKLLKLASQREFDKALEANKHLFVLFWNFNRMVSLHTFELWSRVGDALAADERLVMAHVACHDSADFCHGLNSVDFQTIVAYRDGQNIGKTDNIGDVQYYLNWIEIMLNGPLIELKSSDEVANAKKGKILDATTSSLTLGIFRGDNDTAFQHFQIAASKLAGKYYLCYHFADETPSLNTYRPNEKQKRANYDGKFDPATMMAFITQSSLPNMIDISHGFTTDVLLRRKHTILIEIAPRSGENEHFAKLAARQNLKSRFVFTRLTVEPAVRDVVEALGLEFDEQMVTLVALNKDRVHKIDIANAYCADHLLKLIEATADAEPYNVISTKRAHPLRILQKRQVDEIFGHQDSIILPDHTLFLDSDPFAPRPTRHDEAGGCPFMRGQTQEASLHDEL</sequence>
<comment type="caution">
    <text evidence="2">The sequence shown here is derived from an EMBL/GenBank/DDBJ whole genome shotgun (WGS) entry which is preliminary data.</text>
</comment>
<name>A0A8S1ELJ3_9PELO</name>
<dbReference type="InterPro" id="IPR040090">
    <property type="entry name" value="TXNDC16"/>
</dbReference>
<reference evidence="2 3" key="1">
    <citation type="submission" date="2020-04" db="EMBL/GenBank/DDBJ databases">
        <authorList>
            <person name="Laetsch R D."/>
            <person name="Stevens L."/>
            <person name="Kumar S."/>
            <person name="Blaxter L. M."/>
        </authorList>
    </citation>
    <scope>NUCLEOTIDE SEQUENCE [LARGE SCALE GENOMIC DNA]</scope>
</reference>
<accession>A0A8S1ELJ3</accession>
<dbReference type="AlphaFoldDB" id="A0A8S1ELJ3"/>
<feature type="region of interest" description="Disordered" evidence="1">
    <location>
        <begin position="1"/>
        <end position="24"/>
    </location>
</feature>
<dbReference type="EMBL" id="CADEPM010000003">
    <property type="protein sequence ID" value="CAB3401667.1"/>
    <property type="molecule type" value="Genomic_DNA"/>
</dbReference>
<dbReference type="PANTHER" id="PTHR22699">
    <property type="entry name" value="THIOREDOXIN DOMAIN-CONTAINING PROTEIN 16"/>
    <property type="match status" value="1"/>
</dbReference>
<evidence type="ECO:0000313" key="3">
    <source>
        <dbReference type="Proteomes" id="UP000494206"/>
    </source>
</evidence>